<protein>
    <submittedName>
        <fullName evidence="2">Uncharacterized protein</fullName>
    </submittedName>
</protein>
<proteinExistence type="predicted"/>
<evidence type="ECO:0000313" key="2">
    <source>
        <dbReference type="EMBL" id="MBC9812385.1"/>
    </source>
</evidence>
<evidence type="ECO:0000256" key="1">
    <source>
        <dbReference type="SAM" id="Phobius"/>
    </source>
</evidence>
<organism evidence="2 3">
    <name type="scientific">Taishania pollutisoli</name>
    <dbReference type="NCBI Taxonomy" id="2766479"/>
    <lineage>
        <taxon>Bacteria</taxon>
        <taxon>Pseudomonadati</taxon>
        <taxon>Bacteroidota</taxon>
        <taxon>Flavobacteriia</taxon>
        <taxon>Flavobacteriales</taxon>
        <taxon>Crocinitomicaceae</taxon>
        <taxon>Taishania</taxon>
    </lineage>
</organism>
<feature type="transmembrane region" description="Helical" evidence="1">
    <location>
        <begin position="55"/>
        <end position="76"/>
    </location>
</feature>
<dbReference type="RefSeq" id="WP_216713971.1">
    <property type="nucleotide sequence ID" value="NZ_JACVEL010000004.1"/>
</dbReference>
<dbReference type="Proteomes" id="UP000652681">
    <property type="component" value="Unassembled WGS sequence"/>
</dbReference>
<comment type="caution">
    <text evidence="2">The sequence shown here is derived from an EMBL/GenBank/DDBJ whole genome shotgun (WGS) entry which is preliminary data.</text>
</comment>
<dbReference type="AlphaFoldDB" id="A0A8J6U278"/>
<evidence type="ECO:0000313" key="3">
    <source>
        <dbReference type="Proteomes" id="UP000652681"/>
    </source>
</evidence>
<sequence>MGNKPKINTLHKMAQFAMFVSSYLPLFVLIVSKQISDNYEYLNWGGINWNGVKVFVLKFGLSVILITTSIVGFIGYRLTLKNIEQNSENGVPVTIKDVKNKNSEAIGYIATYIIPFLFQRFDGWYECLSVLFLMVIIYRIYIHSSLILINPLLSVRFAIYEVEYSENNNKKNGMIISRNKSLQDDEKIKIYEIGHKLFFAKELK</sequence>
<dbReference type="EMBL" id="JACVEL010000004">
    <property type="protein sequence ID" value="MBC9812385.1"/>
    <property type="molecule type" value="Genomic_DNA"/>
</dbReference>
<feature type="transmembrane region" description="Helical" evidence="1">
    <location>
        <begin position="123"/>
        <end position="141"/>
    </location>
</feature>
<keyword evidence="1" id="KW-0812">Transmembrane</keyword>
<feature type="transmembrane region" description="Helical" evidence="1">
    <location>
        <begin position="16"/>
        <end position="35"/>
    </location>
</feature>
<keyword evidence="3" id="KW-1185">Reference proteome</keyword>
<reference evidence="2" key="1">
    <citation type="submission" date="2020-09" db="EMBL/GenBank/DDBJ databases">
        <title>Taishania pollutisoli gen. nov., sp. nov., Isolated from Tetrabromobisphenol A-Contaminated Soil.</title>
        <authorList>
            <person name="Chen Q."/>
        </authorList>
    </citation>
    <scope>NUCLEOTIDE SEQUENCE</scope>
    <source>
        <strain evidence="2">CZZ-1</strain>
    </source>
</reference>
<keyword evidence="1" id="KW-1133">Transmembrane helix</keyword>
<name>A0A8J6U278_9FLAO</name>
<keyword evidence="1" id="KW-0472">Membrane</keyword>
<gene>
    <name evidence="2" type="ORF">H9Y05_07850</name>
</gene>
<accession>A0A8J6U278</accession>